<dbReference type="SUPFAM" id="SSF49899">
    <property type="entry name" value="Concanavalin A-like lectins/glucanases"/>
    <property type="match status" value="1"/>
</dbReference>
<keyword evidence="5" id="KW-1185">Reference proteome</keyword>
<dbReference type="InterPro" id="IPR006626">
    <property type="entry name" value="PbH1"/>
</dbReference>
<reference evidence="5" key="1">
    <citation type="submission" date="2019-01" db="EMBL/GenBank/DDBJ databases">
        <title>Cytophagaceae bacterium strain CAR-16.</title>
        <authorList>
            <person name="Chen W.-M."/>
        </authorList>
    </citation>
    <scope>NUCLEOTIDE SEQUENCE [LARGE SCALE GENOMIC DNA]</scope>
    <source>
        <strain evidence="5">LLJ-11</strain>
    </source>
</reference>
<proteinExistence type="predicted"/>
<dbReference type="Pfam" id="PF13385">
    <property type="entry name" value="Laminin_G_3"/>
    <property type="match status" value="1"/>
</dbReference>
<dbReference type="GO" id="GO:0004553">
    <property type="term" value="F:hydrolase activity, hydrolyzing O-glycosyl compounds"/>
    <property type="evidence" value="ECO:0007669"/>
    <property type="project" value="UniProtKB-ARBA"/>
</dbReference>
<sequence>MKKLLLFILLIPACLELQAQIPTAGLIKDYKFTNGALTSDVMPSLQAGTTTLAPTGSARTIITDRNSIANNAISLNGDSFVAGGTNAASVNNYTISFWVKTTVNESPKRYIFDQHNTATNPAGFSIALKDGKIYFNGQSSWSSTSVSGNSGVRQVISPVINDGQWHHIVCSLSTNSSFVYGGAFTSYTLVFTYSMFVDNVSIPGDSETDYPAMLTSESHTIRSITPTKQLVIGKSPSGSYLDYQDSIDQIRYYERALTPGEIDVLFNEDKPNVPIYVKANATGANNGTSWADAYTSLDAAITASTSVNEIWVAAGTYKPAGTARTSTFSLKYGTKLYGGFAGNETLLSERNPKNNTTILSGDINGNDNTTINATEATRQENAYHVLTVRGNLRDILIDGFTIAGGNANGPTLTTGTASAQYYHTRGGAIYINPYTMSDYAYVKIKNCILENNSGSDTGVAAAYYASGVNFQSFKLDFDSSIVRNNFSGTNSQILIGGANGFNWVGNSEIKNCLFYNNTSTSGASTLYLSASTTNGGNQNGINVDVINSTFSNNVGVSGNVIKTDNGSNTRFKNCIIYGNGSNTPFVIAGTLGGPSLQSTISQGGQISGINSNPLLNNDYTLQSGSPAIDAGNNTLIVTGMSYDLNGNARVVNTTVDMGAYEYDLALATNDFTAFSDFIIYPNPSNSIVTVSNAENIESIEIISLEGRTLKSVSGTTIDIAELSNGIYIMQVKTTEGKMGTKKIIKN</sequence>
<dbReference type="InterPro" id="IPR011050">
    <property type="entry name" value="Pectin_lyase_fold/virulence"/>
</dbReference>
<dbReference type="Proteomes" id="UP000290283">
    <property type="component" value="Unassembled WGS sequence"/>
</dbReference>
<organism evidence="4 5">
    <name type="scientific">Flavobacterium amnicola</name>
    <dbReference type="NCBI Taxonomy" id="2506422"/>
    <lineage>
        <taxon>Bacteria</taxon>
        <taxon>Pseudomonadati</taxon>
        <taxon>Bacteroidota</taxon>
        <taxon>Flavobacteriia</taxon>
        <taxon>Flavobacteriales</taxon>
        <taxon>Flavobacteriaceae</taxon>
        <taxon>Flavobacterium</taxon>
    </lineage>
</organism>
<keyword evidence="1 2" id="KW-0732">Signal</keyword>
<gene>
    <name evidence="4" type="ORF">EQG63_03065</name>
</gene>
<dbReference type="Gene3D" id="2.160.20.10">
    <property type="entry name" value="Single-stranded right-handed beta-helix, Pectin lyase-like"/>
    <property type="match status" value="1"/>
</dbReference>
<accession>A0A4Q1K5Q9</accession>
<evidence type="ECO:0000313" key="4">
    <source>
        <dbReference type="EMBL" id="RXR20932.1"/>
    </source>
</evidence>
<dbReference type="InterPro" id="IPR012334">
    <property type="entry name" value="Pectin_lyas_fold"/>
</dbReference>
<feature type="domain" description="Secretion system C-terminal sorting" evidence="3">
    <location>
        <begin position="679"/>
        <end position="744"/>
    </location>
</feature>
<dbReference type="InterPro" id="IPR059226">
    <property type="entry name" value="Choice_anch_Q_dom"/>
</dbReference>
<dbReference type="RefSeq" id="WP_129434280.1">
    <property type="nucleotide sequence ID" value="NZ_SBKO01000001.1"/>
</dbReference>
<dbReference type="NCBIfam" id="NF041518">
    <property type="entry name" value="choice_anch_Q"/>
    <property type="match status" value="1"/>
</dbReference>
<evidence type="ECO:0000256" key="1">
    <source>
        <dbReference type="ARBA" id="ARBA00022729"/>
    </source>
</evidence>
<feature type="chain" id="PRO_5020379795" evidence="2">
    <location>
        <begin position="20"/>
        <end position="746"/>
    </location>
</feature>
<dbReference type="OrthoDB" id="8901262at2"/>
<dbReference type="InterPro" id="IPR026444">
    <property type="entry name" value="Secre_tail"/>
</dbReference>
<dbReference type="AlphaFoldDB" id="A0A4Q1K5Q9"/>
<feature type="signal peptide" evidence="2">
    <location>
        <begin position="1"/>
        <end position="19"/>
    </location>
</feature>
<dbReference type="EMBL" id="SBKO01000001">
    <property type="protein sequence ID" value="RXR20932.1"/>
    <property type="molecule type" value="Genomic_DNA"/>
</dbReference>
<dbReference type="Gene3D" id="2.60.120.200">
    <property type="match status" value="1"/>
</dbReference>
<dbReference type="SUPFAM" id="SSF51126">
    <property type="entry name" value="Pectin lyase-like"/>
    <property type="match status" value="1"/>
</dbReference>
<evidence type="ECO:0000256" key="2">
    <source>
        <dbReference type="SAM" id="SignalP"/>
    </source>
</evidence>
<dbReference type="GO" id="GO:0005975">
    <property type="term" value="P:carbohydrate metabolic process"/>
    <property type="evidence" value="ECO:0007669"/>
    <property type="project" value="UniProtKB-ARBA"/>
</dbReference>
<dbReference type="Pfam" id="PF18962">
    <property type="entry name" value="Por_Secre_tail"/>
    <property type="match status" value="1"/>
</dbReference>
<dbReference type="InterPro" id="IPR013320">
    <property type="entry name" value="ConA-like_dom_sf"/>
</dbReference>
<dbReference type="SMART" id="SM00710">
    <property type="entry name" value="PbH1"/>
    <property type="match status" value="6"/>
</dbReference>
<comment type="caution">
    <text evidence="4">The sequence shown here is derived from an EMBL/GenBank/DDBJ whole genome shotgun (WGS) entry which is preliminary data.</text>
</comment>
<name>A0A4Q1K5Q9_9FLAO</name>
<dbReference type="NCBIfam" id="TIGR04183">
    <property type="entry name" value="Por_Secre_tail"/>
    <property type="match status" value="1"/>
</dbReference>
<evidence type="ECO:0000259" key="3">
    <source>
        <dbReference type="Pfam" id="PF18962"/>
    </source>
</evidence>
<evidence type="ECO:0000313" key="5">
    <source>
        <dbReference type="Proteomes" id="UP000290283"/>
    </source>
</evidence>
<protein>
    <submittedName>
        <fullName evidence="4">T9SS type A sorting domain-containing protein</fullName>
    </submittedName>
</protein>